<name>A0A919FTR1_9MICO</name>
<evidence type="ECO:0000313" key="4">
    <source>
        <dbReference type="Proteomes" id="UP000627369"/>
    </source>
</evidence>
<feature type="domain" description="DUF5709" evidence="2">
    <location>
        <begin position="87"/>
        <end position="140"/>
    </location>
</feature>
<reference evidence="3" key="2">
    <citation type="submission" date="2020-09" db="EMBL/GenBank/DDBJ databases">
        <authorList>
            <person name="Sun Q."/>
            <person name="Zhou Y."/>
        </authorList>
    </citation>
    <scope>NUCLEOTIDE SEQUENCE</scope>
    <source>
        <strain evidence="3">CGMCC 4.7398</strain>
    </source>
</reference>
<feature type="compositionally biased region" description="Basic and acidic residues" evidence="1">
    <location>
        <begin position="29"/>
        <end position="38"/>
    </location>
</feature>
<feature type="compositionally biased region" description="Basic and acidic residues" evidence="1">
    <location>
        <begin position="58"/>
        <end position="72"/>
    </location>
</feature>
<comment type="caution">
    <text evidence="3">The sequence shown here is derived from an EMBL/GenBank/DDBJ whole genome shotgun (WGS) entry which is preliminary data.</text>
</comment>
<dbReference type="RefSeq" id="WP_189669288.1">
    <property type="nucleotide sequence ID" value="NZ_BNAS01000003.1"/>
</dbReference>
<feature type="region of interest" description="Disordered" evidence="1">
    <location>
        <begin position="1"/>
        <end position="141"/>
    </location>
</feature>
<keyword evidence="4" id="KW-1185">Reference proteome</keyword>
<sequence length="141" mass="15453">MTEETPATMPGPDGIAEGDTDQLPSEDTLYDRGSKDMLDEGYSPPDRPRKNHWGETSWEERHGESMDLRLSEEEPDVWQANPLDRADTSRAGRLVSDPDADPGSYAAEDGYRENDLYGTDAGIDGAGASAEEAAVHWVEEP</sequence>
<evidence type="ECO:0000259" key="2">
    <source>
        <dbReference type="Pfam" id="PF18970"/>
    </source>
</evidence>
<reference evidence="3" key="1">
    <citation type="journal article" date="2014" name="Int. J. Syst. Evol. Microbiol.">
        <title>Complete genome sequence of Corynebacterium casei LMG S-19264T (=DSM 44701T), isolated from a smear-ripened cheese.</title>
        <authorList>
            <consortium name="US DOE Joint Genome Institute (JGI-PGF)"/>
            <person name="Walter F."/>
            <person name="Albersmeier A."/>
            <person name="Kalinowski J."/>
            <person name="Ruckert C."/>
        </authorList>
    </citation>
    <scope>NUCLEOTIDE SEQUENCE</scope>
    <source>
        <strain evidence="3">CGMCC 4.7398</strain>
    </source>
</reference>
<accession>A0A919FTR1</accession>
<dbReference type="Pfam" id="PF18970">
    <property type="entry name" value="DUF5709"/>
    <property type="match status" value="1"/>
</dbReference>
<gene>
    <name evidence="3" type="ORF">GCM10017772_21390</name>
</gene>
<dbReference type="AlphaFoldDB" id="A0A919FTR1"/>
<evidence type="ECO:0000313" key="3">
    <source>
        <dbReference type="EMBL" id="GHH72216.1"/>
    </source>
</evidence>
<protein>
    <recommendedName>
        <fullName evidence="2">DUF5709 domain-containing protein</fullName>
    </recommendedName>
</protein>
<proteinExistence type="predicted"/>
<dbReference type="InterPro" id="IPR043763">
    <property type="entry name" value="DUF5709"/>
</dbReference>
<organism evidence="3 4">
    <name type="scientific">Promicromonospora soli</name>
    <dbReference type="NCBI Taxonomy" id="2035533"/>
    <lineage>
        <taxon>Bacteria</taxon>
        <taxon>Bacillati</taxon>
        <taxon>Actinomycetota</taxon>
        <taxon>Actinomycetes</taxon>
        <taxon>Micrococcales</taxon>
        <taxon>Promicromonosporaceae</taxon>
        <taxon>Promicromonospora</taxon>
    </lineage>
</organism>
<evidence type="ECO:0000256" key="1">
    <source>
        <dbReference type="SAM" id="MobiDB-lite"/>
    </source>
</evidence>
<dbReference type="EMBL" id="BNAS01000003">
    <property type="protein sequence ID" value="GHH72216.1"/>
    <property type="molecule type" value="Genomic_DNA"/>
</dbReference>
<dbReference type="Proteomes" id="UP000627369">
    <property type="component" value="Unassembled WGS sequence"/>
</dbReference>